<dbReference type="EMBL" id="DXGA01000201">
    <property type="protein sequence ID" value="HIW94716.1"/>
    <property type="molecule type" value="Genomic_DNA"/>
</dbReference>
<name>A0A9D1RUI2_9FIRM</name>
<proteinExistence type="inferred from homology"/>
<comment type="similarity">
    <text evidence="1">Belongs to the type-B carboxylesterase/lipase family.</text>
</comment>
<feature type="domain" description="SLH" evidence="5">
    <location>
        <begin position="1686"/>
        <end position="1744"/>
    </location>
</feature>
<dbReference type="InterPro" id="IPR001279">
    <property type="entry name" value="Metallo-B-lactamas"/>
</dbReference>
<dbReference type="InterPro" id="IPR019826">
    <property type="entry name" value="Carboxylesterase_B_AS"/>
</dbReference>
<gene>
    <name evidence="6" type="ORF">H9868_09310</name>
</gene>
<evidence type="ECO:0000259" key="5">
    <source>
        <dbReference type="PROSITE" id="PS51272"/>
    </source>
</evidence>
<dbReference type="InterPro" id="IPR036866">
    <property type="entry name" value="RibonucZ/Hydroxyglut_hydro"/>
</dbReference>
<dbReference type="SMART" id="SM00849">
    <property type="entry name" value="Lactamase_B"/>
    <property type="match status" value="2"/>
</dbReference>
<dbReference type="Gene3D" id="3.40.50.1820">
    <property type="entry name" value="alpha/beta hydrolase"/>
    <property type="match status" value="3"/>
</dbReference>
<keyword evidence="2" id="KW-0677">Repeat</keyword>
<dbReference type="PROSITE" id="PS00122">
    <property type="entry name" value="CARBOXYLESTERASE_B_1"/>
    <property type="match status" value="1"/>
</dbReference>
<feature type="domain" description="SLH" evidence="5">
    <location>
        <begin position="1745"/>
        <end position="1800"/>
    </location>
</feature>
<evidence type="ECO:0000256" key="2">
    <source>
        <dbReference type="ARBA" id="ARBA00022737"/>
    </source>
</evidence>
<dbReference type="InterPro" id="IPR050309">
    <property type="entry name" value="Type-B_Carboxylest/Lipase"/>
</dbReference>
<protein>
    <submittedName>
        <fullName evidence="6">Carboxylesterase family protein</fullName>
    </submittedName>
</protein>
<reference evidence="6" key="1">
    <citation type="journal article" date="2021" name="PeerJ">
        <title>Extensive microbial diversity within the chicken gut microbiome revealed by metagenomics and culture.</title>
        <authorList>
            <person name="Gilroy R."/>
            <person name="Ravi A."/>
            <person name="Getino M."/>
            <person name="Pursley I."/>
            <person name="Horton D.L."/>
            <person name="Alikhan N.F."/>
            <person name="Baker D."/>
            <person name="Gharbi K."/>
            <person name="Hall N."/>
            <person name="Watson M."/>
            <person name="Adriaenssens E.M."/>
            <person name="Foster-Nyarko E."/>
            <person name="Jarju S."/>
            <person name="Secka A."/>
            <person name="Antonio M."/>
            <person name="Oren A."/>
            <person name="Chaudhuri R.R."/>
            <person name="La Ragione R."/>
            <person name="Hildebrand F."/>
            <person name="Pallen M.J."/>
        </authorList>
    </citation>
    <scope>NUCLEOTIDE SEQUENCE</scope>
    <source>
        <strain evidence="6">ChiGjej6B6-1540</strain>
    </source>
</reference>
<dbReference type="Gene3D" id="2.60.40.2180">
    <property type="match status" value="1"/>
</dbReference>
<dbReference type="GO" id="GO:0016787">
    <property type="term" value="F:hydrolase activity"/>
    <property type="evidence" value="ECO:0007669"/>
    <property type="project" value="UniProtKB-KW"/>
</dbReference>
<keyword evidence="3" id="KW-0378">Hydrolase</keyword>
<feature type="region of interest" description="Disordered" evidence="4">
    <location>
        <begin position="1597"/>
        <end position="1630"/>
    </location>
</feature>
<dbReference type="Pfam" id="PF00135">
    <property type="entry name" value="COesterase"/>
    <property type="match status" value="1"/>
</dbReference>
<feature type="compositionally biased region" description="Acidic residues" evidence="4">
    <location>
        <begin position="1605"/>
        <end position="1616"/>
    </location>
</feature>
<dbReference type="InterPro" id="IPR019819">
    <property type="entry name" value="Carboxylesterase_B_CS"/>
</dbReference>
<organism evidence="6 7">
    <name type="scientific">Candidatus Flavonifractor merdipullorum</name>
    <dbReference type="NCBI Taxonomy" id="2838590"/>
    <lineage>
        <taxon>Bacteria</taxon>
        <taxon>Bacillati</taxon>
        <taxon>Bacillota</taxon>
        <taxon>Clostridia</taxon>
        <taxon>Eubacteriales</taxon>
        <taxon>Oscillospiraceae</taxon>
        <taxon>Flavonifractor</taxon>
    </lineage>
</organism>
<dbReference type="InterPro" id="IPR029058">
    <property type="entry name" value="AB_hydrolase_fold"/>
</dbReference>
<feature type="non-terminal residue" evidence="6">
    <location>
        <position position="1"/>
    </location>
</feature>
<sequence length="1800" mass="195229">GVRDATAFAPACPQNLRGGPPPLMLPLWLSDNLEAAGAYVAAQSEDCLYLNLYTPEKNLADPQGKYPVMVWIHGGANDHGYASEMEFNAAELANQGIIVVEVQYRVNIFGFLALPELTAEGNGSSGNYAMLDIVKSLEWVQENIAAFGGDPDAVTVAGQSAGASNTAALLSMPAADGLYDRVIMQSSGSLAAPSLTPLADAEAKTKAAVTTAFGKEMTLEELRALPAEKLMDPAVYSTLWNACRGNKDDGKTFRTGAPDFTGIDVMMGSCSDEMTSLGGTPTGTLDTDKFYADLKAKWGNLYDVYDADTLFAMTDPDMDDATEAYRMNMRIGGEEWLVRNRINTLKTVASGVQNLDSAYIYYFNQMLPPHDNNEIVTWDESFYGSFHSSELWYMFDSMRDDIAGQRAWTEADHALADVMSQCWANFVKTGDPGNGWKPCTYENNGGFMHFADGKATFRTELPNGRDDLYMEAEMIKQGLTEEDIGGAEDVAKDFKAGNYEGMNYRYFEPVQAKEDGSYPLVLFLHSEKEAGTDNLAQLNNKGATLWAESANQAKNPAYVLAPQNPDANGWNVAQVKALLDDFVKNHPNVDTKRIYVQGMSMGGTAVWEMIAAYPTTFAAAMPICGSVSAELLANTSALAALKNQPIWAFHAADDKTTAESNTSNMIAALKANGSACAKYEVYSAGSITPDAHWDLADRVYGIGTPYNWLFAQSLAKTQNGTIDPSMTFTTETISEEKGITAVWDYELGKIYVINPDKTKNAVLVDTAMGGYGKADLYGYLVENGLVSKDQTIDVVLTHNHGDHIMGLPSLAASEKLGELYIHELDAPSVVKADYIDLNNVTYIKEGDTIPTGGSELEVYEVPGHTQGSVVFFYGNDYIFTGDAIGSGDVWMTATSVEEYLPYVKRFADEVNAREAAGADFTIYTGHAENYAPFTSAYLNNMVKCAEGTVNGTITPGVYTRRDGSYATCGNANIYFNDATTNVVMNAQVETTGQKVVSIELTFPTAAEAQAAAKGKFTVTANRSAVTDELSDKNTRTVTGTTVDGTTVTLALDVNDTNAGTCYYTASTGTVRYALSYTVAQGDKTWTVQAMRDAIVDHFEKASYDYTAGGYDVDYRYFDPTDNGFPVAEDTYPLILFLHGSGESGNNNTSQLIANKGATVWVESDHLDRNPVYVVAPQRCADMTSGWDTKAVKALLDDFIANHPNVDMDRIYIQGLSMGGMGTWKLILDYPTYFAAAIPICGRVADESYYENGGAAFDALRYLPVWAAVAADDSGALAGGTAKAVKALQDHGNKTVKYYEYLPGSVTPNPHHSWEKVYEDEEIYNWLFEQNRKRTNNGTTNASLTYTMTDLGDGVKRVLDWHVDPIWVLQDGNEVLVIDTGMGSGNLYDYLMANAIENPETAKIDLVLTHNHGDHIAKLGDFVGKANVEKVYIGADDSASVIKMLGDDASKVVTVKDGDTIPYGKHTVKVIDVPGHTAGSVVYLVDNSKLFTGDAIGTGYVWMQIGVTTIAEYVDALEHLNAAVKGLDLTIYGGHMQNRYTLTDQYVRDILECAKGIVDGSLEGVQYLRGNVTDAKIATYGTASIVYDPDKIGTQVIVGPSVDHDKDDDETDVEEPETPLNPTPDSFTDLPDNHWAMDGITYVLEEGLMNGTSSTTFSPDAQMTRAMLVTVLYRMAGEPEVSGSADFVDVADGQWYTKAVIWAQDKGIVEGIGGQRFNPEGQITREMLAEVLYRYTEASKPASNGISNYPDGGQVSAWAVDGMNWAVAQGVIRGQGDGNLAPAKTATRAEIATILQRMTAV</sequence>
<dbReference type="SUPFAM" id="SSF53474">
    <property type="entry name" value="alpha/beta-Hydrolases"/>
    <property type="match status" value="3"/>
</dbReference>
<dbReference type="Gene3D" id="3.60.15.10">
    <property type="entry name" value="Ribonuclease Z/Hydroxyacylglutathione hydrolase-like"/>
    <property type="match status" value="2"/>
</dbReference>
<dbReference type="Pfam" id="PF01738">
    <property type="entry name" value="DLH"/>
    <property type="match status" value="1"/>
</dbReference>
<dbReference type="PROSITE" id="PS00941">
    <property type="entry name" value="CARBOXYLESTERASE_B_2"/>
    <property type="match status" value="1"/>
</dbReference>
<dbReference type="InterPro" id="IPR002925">
    <property type="entry name" value="Dienelactn_hydro"/>
</dbReference>
<accession>A0A9D1RUI2</accession>
<evidence type="ECO:0000256" key="1">
    <source>
        <dbReference type="ARBA" id="ARBA00005964"/>
    </source>
</evidence>
<comment type="caution">
    <text evidence="6">The sequence shown here is derived from an EMBL/GenBank/DDBJ whole genome shotgun (WGS) entry which is preliminary data.</text>
</comment>
<dbReference type="CDD" id="cd06262">
    <property type="entry name" value="metallo-hydrolase-like_MBL-fold"/>
    <property type="match status" value="1"/>
</dbReference>
<dbReference type="Pfam" id="PF00395">
    <property type="entry name" value="SLH"/>
    <property type="match status" value="3"/>
</dbReference>
<dbReference type="InterPro" id="IPR002018">
    <property type="entry name" value="CarbesteraseB"/>
</dbReference>
<evidence type="ECO:0000256" key="4">
    <source>
        <dbReference type="SAM" id="MobiDB-lite"/>
    </source>
</evidence>
<evidence type="ECO:0000256" key="3">
    <source>
        <dbReference type="ARBA" id="ARBA00022801"/>
    </source>
</evidence>
<feature type="domain" description="SLH" evidence="5">
    <location>
        <begin position="1622"/>
        <end position="1685"/>
    </location>
</feature>
<dbReference type="Proteomes" id="UP000824192">
    <property type="component" value="Unassembled WGS sequence"/>
</dbReference>
<dbReference type="InterPro" id="IPR001119">
    <property type="entry name" value="SLH_dom"/>
</dbReference>
<dbReference type="SUPFAM" id="SSF56281">
    <property type="entry name" value="Metallo-hydrolase/oxidoreductase"/>
    <property type="match status" value="2"/>
</dbReference>
<evidence type="ECO:0000313" key="7">
    <source>
        <dbReference type="Proteomes" id="UP000824192"/>
    </source>
</evidence>
<dbReference type="PANTHER" id="PTHR11559">
    <property type="entry name" value="CARBOXYLESTERASE"/>
    <property type="match status" value="1"/>
</dbReference>
<dbReference type="PROSITE" id="PS51272">
    <property type="entry name" value="SLH"/>
    <property type="match status" value="3"/>
</dbReference>
<evidence type="ECO:0000313" key="6">
    <source>
        <dbReference type="EMBL" id="HIW94716.1"/>
    </source>
</evidence>
<reference evidence="6" key="2">
    <citation type="submission" date="2021-04" db="EMBL/GenBank/DDBJ databases">
        <authorList>
            <person name="Gilroy R."/>
        </authorList>
    </citation>
    <scope>NUCLEOTIDE SEQUENCE</scope>
    <source>
        <strain evidence="6">ChiGjej6B6-1540</strain>
    </source>
</reference>
<dbReference type="Pfam" id="PF00753">
    <property type="entry name" value="Lactamase_B"/>
    <property type="match status" value="2"/>
</dbReference>